<organism evidence="1 2">
    <name type="scientific">Caldalkalibacillus horti</name>
    <dbReference type="NCBI Taxonomy" id="77523"/>
    <lineage>
        <taxon>Bacteria</taxon>
        <taxon>Bacillati</taxon>
        <taxon>Bacillota</taxon>
        <taxon>Bacilli</taxon>
        <taxon>Bacillales</taxon>
        <taxon>Bacillaceae</taxon>
        <taxon>Caldalkalibacillus</taxon>
    </lineage>
</organism>
<dbReference type="EMBL" id="JAUSTY010000009">
    <property type="protein sequence ID" value="MDQ0166616.1"/>
    <property type="molecule type" value="Genomic_DNA"/>
</dbReference>
<protein>
    <submittedName>
        <fullName evidence="1">Uncharacterized protein</fullName>
    </submittedName>
</protein>
<keyword evidence="2" id="KW-1185">Reference proteome</keyword>
<evidence type="ECO:0000313" key="1">
    <source>
        <dbReference type="EMBL" id="MDQ0166616.1"/>
    </source>
</evidence>
<name>A0ABT9W063_9BACI</name>
<evidence type="ECO:0000313" key="2">
    <source>
        <dbReference type="Proteomes" id="UP001235840"/>
    </source>
</evidence>
<dbReference type="Proteomes" id="UP001235840">
    <property type="component" value="Unassembled WGS sequence"/>
</dbReference>
<proteinExistence type="predicted"/>
<reference evidence="1 2" key="1">
    <citation type="submission" date="2023-07" db="EMBL/GenBank/DDBJ databases">
        <title>Genomic Encyclopedia of Type Strains, Phase IV (KMG-IV): sequencing the most valuable type-strain genomes for metagenomic binning, comparative biology and taxonomic classification.</title>
        <authorList>
            <person name="Goeker M."/>
        </authorList>
    </citation>
    <scope>NUCLEOTIDE SEQUENCE [LARGE SCALE GENOMIC DNA]</scope>
    <source>
        <strain evidence="1 2">DSM 12751</strain>
    </source>
</reference>
<gene>
    <name evidence="1" type="ORF">J2S11_002520</name>
</gene>
<accession>A0ABT9W063</accession>
<sequence>MPWVEEEIEHSKFLDTFWWKILRRFKDPEENYWWQNFNEDIDKVEIYKISFERGLLVNRGGRLQPPSTARNGNICVTRHIIMRRWDNEFLGLAQSTGAIRVSSRELPVNQDEWLRWSINFYNNTAAYTTVYAYTMDNYEGYTHFLDEANNPRPVTILSHDSGKGVLLASLDIEHYNENLQFPKMMQSPIVTLRLNEEEGELSTIGGKMIRTNTNWWDDSIIRVKGNITERSMFLTFQTDSAPTWQNNLVTTVPLFFGNIIHSENNSSMIGMFGGTQVPSHFDYDNLQESTSIMQPINRNYVHYPSNGIDSIMVKRSKYGARYQSHFLRWNAPANEMPPTRSETRGDRVNRKYPRSWNYLREGYYQYDFHPSRYSDTLHSSRAYVVHPEDGVLGYIPAIILTPSINMSEGETLQLPHYCIDCQEEYIHPVPEEPVITPWEPPPDSRILSLS</sequence>
<comment type="caution">
    <text evidence="1">The sequence shown here is derived from an EMBL/GenBank/DDBJ whole genome shotgun (WGS) entry which is preliminary data.</text>
</comment>
<dbReference type="RefSeq" id="WP_307394953.1">
    <property type="nucleotide sequence ID" value="NZ_BAAADK010000045.1"/>
</dbReference>